<dbReference type="AlphaFoldDB" id="A0A7X4WGI8"/>
<dbReference type="Proteomes" id="UP000465712">
    <property type="component" value="Unassembled WGS sequence"/>
</dbReference>
<accession>A0A7X4WGI8</accession>
<comment type="caution">
    <text evidence="1">The sequence shown here is derived from an EMBL/GenBank/DDBJ whole genome shotgun (WGS) entry which is preliminary data.</text>
</comment>
<gene>
    <name evidence="1" type="ORF">CAG72_17615</name>
</gene>
<dbReference type="EMBL" id="WXWW01000252">
    <property type="protein sequence ID" value="NAW67015.1"/>
    <property type="molecule type" value="Genomic_DNA"/>
</dbReference>
<evidence type="ECO:0000313" key="1">
    <source>
        <dbReference type="EMBL" id="NAW67015.1"/>
    </source>
</evidence>
<sequence>MTTSLREQALKFGKIKEVDGAAIILHADVLEREFQSIKHCAEVGAYVNCGGAHGNT</sequence>
<reference evidence="1 2" key="1">
    <citation type="submission" date="2017-05" db="EMBL/GenBank/DDBJ databases">
        <title>High clonality and local adaptation shapes Vibrionaceae linages within an endangered oasis.</title>
        <authorList>
            <person name="Vazquez-Rosas-Landa M."/>
        </authorList>
    </citation>
    <scope>NUCLEOTIDE SEQUENCE [LARGE SCALE GENOMIC DNA]</scope>
    <source>
        <strain evidence="1 2">P46_P4S1P180</strain>
    </source>
</reference>
<protein>
    <submittedName>
        <fullName evidence="1">Uncharacterized protein</fullName>
    </submittedName>
</protein>
<proteinExistence type="predicted"/>
<name>A0A7X4WGI8_9GAMM</name>
<organism evidence="1 2">
    <name type="scientific">Photobacterium halotolerans</name>
    <dbReference type="NCBI Taxonomy" id="265726"/>
    <lineage>
        <taxon>Bacteria</taxon>
        <taxon>Pseudomonadati</taxon>
        <taxon>Pseudomonadota</taxon>
        <taxon>Gammaproteobacteria</taxon>
        <taxon>Vibrionales</taxon>
        <taxon>Vibrionaceae</taxon>
        <taxon>Photobacterium</taxon>
    </lineage>
</organism>
<evidence type="ECO:0000313" key="2">
    <source>
        <dbReference type="Proteomes" id="UP000465712"/>
    </source>
</evidence>
<feature type="non-terminal residue" evidence="1">
    <location>
        <position position="56"/>
    </location>
</feature>